<feature type="repeat" description="PPR" evidence="3">
    <location>
        <begin position="323"/>
        <end position="357"/>
    </location>
</feature>
<dbReference type="GeneID" id="110709650"/>
<dbReference type="InterPro" id="IPR002885">
    <property type="entry name" value="PPR_rpt"/>
</dbReference>
<dbReference type="Pfam" id="PF13812">
    <property type="entry name" value="PPR_3"/>
    <property type="match status" value="1"/>
</dbReference>
<dbReference type="OrthoDB" id="185373at2759"/>
<dbReference type="NCBIfam" id="TIGR00756">
    <property type="entry name" value="PPR"/>
    <property type="match status" value="6"/>
</dbReference>
<feature type="repeat" description="PPR" evidence="3">
    <location>
        <begin position="358"/>
        <end position="392"/>
    </location>
</feature>
<dbReference type="AlphaFoldDB" id="A0A803LUP0"/>
<comment type="similarity">
    <text evidence="1">Belongs to the PPR family. P subfamily.</text>
</comment>
<organism evidence="4 5">
    <name type="scientific">Chenopodium quinoa</name>
    <name type="common">Quinoa</name>
    <dbReference type="NCBI Taxonomy" id="63459"/>
    <lineage>
        <taxon>Eukaryota</taxon>
        <taxon>Viridiplantae</taxon>
        <taxon>Streptophyta</taxon>
        <taxon>Embryophyta</taxon>
        <taxon>Tracheophyta</taxon>
        <taxon>Spermatophyta</taxon>
        <taxon>Magnoliopsida</taxon>
        <taxon>eudicotyledons</taxon>
        <taxon>Gunneridae</taxon>
        <taxon>Pentapetalae</taxon>
        <taxon>Caryophyllales</taxon>
        <taxon>Chenopodiaceae</taxon>
        <taxon>Chenopodioideae</taxon>
        <taxon>Atripliceae</taxon>
        <taxon>Chenopodium</taxon>
    </lineage>
</organism>
<evidence type="ECO:0000256" key="1">
    <source>
        <dbReference type="ARBA" id="ARBA00007626"/>
    </source>
</evidence>
<dbReference type="RefSeq" id="XP_021743558.1">
    <property type="nucleotide sequence ID" value="XM_021887866.1"/>
</dbReference>
<name>A0A803LUP0_CHEQI</name>
<reference evidence="4" key="1">
    <citation type="journal article" date="2017" name="Nature">
        <title>The genome of Chenopodium quinoa.</title>
        <authorList>
            <person name="Jarvis D.E."/>
            <person name="Ho Y.S."/>
            <person name="Lightfoot D.J."/>
            <person name="Schmoeckel S.M."/>
            <person name="Li B."/>
            <person name="Borm T.J.A."/>
            <person name="Ohyanagi H."/>
            <person name="Mineta K."/>
            <person name="Michell C.T."/>
            <person name="Saber N."/>
            <person name="Kharbatia N.M."/>
            <person name="Rupper R.R."/>
            <person name="Sharp A.R."/>
            <person name="Dally N."/>
            <person name="Boughton B.A."/>
            <person name="Woo Y.H."/>
            <person name="Gao G."/>
            <person name="Schijlen E.G.W.M."/>
            <person name="Guo X."/>
            <person name="Momin A.A."/>
            <person name="Negrao S."/>
            <person name="Al-Babili S."/>
            <person name="Gehring C."/>
            <person name="Roessner U."/>
            <person name="Jung C."/>
            <person name="Murphy K."/>
            <person name="Arold S.T."/>
            <person name="Gojobori T."/>
            <person name="van der Linden C.G."/>
            <person name="van Loo E.N."/>
            <person name="Jellen E.N."/>
            <person name="Maughan P.J."/>
            <person name="Tester M."/>
        </authorList>
    </citation>
    <scope>NUCLEOTIDE SEQUENCE [LARGE SCALE GENOMIC DNA]</scope>
    <source>
        <strain evidence="4">cv. PI 614886</strain>
    </source>
</reference>
<evidence type="ECO:0000256" key="3">
    <source>
        <dbReference type="PROSITE-ProRule" id="PRU00708"/>
    </source>
</evidence>
<dbReference type="Pfam" id="PF13041">
    <property type="entry name" value="PPR_2"/>
    <property type="match status" value="2"/>
</dbReference>
<dbReference type="PROSITE" id="PS51375">
    <property type="entry name" value="PPR"/>
    <property type="match status" value="6"/>
</dbReference>
<dbReference type="OMA" id="RYKHVEV"/>
<feature type="repeat" description="PPR" evidence="3">
    <location>
        <begin position="288"/>
        <end position="322"/>
    </location>
</feature>
<evidence type="ECO:0000313" key="5">
    <source>
        <dbReference type="Proteomes" id="UP000596660"/>
    </source>
</evidence>
<dbReference type="Proteomes" id="UP000596660">
    <property type="component" value="Unplaced"/>
</dbReference>
<dbReference type="Gene3D" id="1.25.40.10">
    <property type="entry name" value="Tetratricopeptide repeat domain"/>
    <property type="match status" value="4"/>
</dbReference>
<dbReference type="InterPro" id="IPR011990">
    <property type="entry name" value="TPR-like_helical_dom_sf"/>
</dbReference>
<dbReference type="PANTHER" id="PTHR47941">
    <property type="entry name" value="PENTATRICOPEPTIDE REPEAT-CONTAINING PROTEIN 3, MITOCHONDRIAL"/>
    <property type="match status" value="1"/>
</dbReference>
<keyword evidence="2" id="KW-0677">Repeat</keyword>
<dbReference type="SMR" id="A0A803LUP0"/>
<protein>
    <recommendedName>
        <fullName evidence="6">Pentatricopeptide repeat-containing protein</fullName>
    </recommendedName>
</protein>
<evidence type="ECO:0000313" key="4">
    <source>
        <dbReference type="EnsemblPlants" id="AUR62018934-RA:cds"/>
    </source>
</evidence>
<dbReference type="Pfam" id="PF01535">
    <property type="entry name" value="PPR"/>
    <property type="match status" value="2"/>
</dbReference>
<keyword evidence="5" id="KW-1185">Reference proteome</keyword>
<evidence type="ECO:0008006" key="6">
    <source>
        <dbReference type="Google" id="ProtNLM"/>
    </source>
</evidence>
<evidence type="ECO:0000256" key="2">
    <source>
        <dbReference type="ARBA" id="ARBA00022737"/>
    </source>
</evidence>
<sequence>MLRQLGYLLTICRVIQQDLKYKLGAVPNYHFLYSLHICPPCFPSNLAKFRAFHLEEDSYLCNKRIELHELQKNSEELPMNFDMTALKVQNLLKEFSNKSNEELVQALDNCVLTLSEDLVLNVFKRFHSDWKLAFLFFRWVSNNPSGYLPESRVYNELLGILGKAKRFQELIQVFDEMSKRGTINERSYGIVVHRYAAAHRIDDAIEFFNKRKQYGLQNDLIAFQTLLMSLCRYKHVEAAEFLFHSKKCEFQYDTKTWNIILNGWCVLGSLRETKRFWNEIICSRCKPDKITYGIFINALCKSGKISTAVKLLHAMWEKGCTPDVVICNSIIDGLCFKKRIPEAIKILREMNEKDCEPDVVTYNCLIKHMCKIQRTEAVFQLLDEMEQKGGNCSPNSRTYCHLLTSTKRPEEVQTLLERMKSNGCEITGDLYNLLLKLYMNWNCEENVQSTWAEMLRDGMGLDQRSYTVMIHGRYDQGRIEDALDYVEEMTSKGMVLEPRTKLLVDAMNIKMKEKGIEKINDTKLSSYAHKRADTLLSHQ</sequence>
<dbReference type="EnsemblPlants" id="AUR62018934-RA">
    <property type="protein sequence ID" value="AUR62018934-RA:cds"/>
    <property type="gene ID" value="AUR62018934"/>
</dbReference>
<accession>A0A803LUP0</accession>
<feature type="repeat" description="PPR" evidence="3">
    <location>
        <begin position="253"/>
        <end position="287"/>
    </location>
</feature>
<proteinExistence type="inferred from homology"/>
<feature type="repeat" description="PPR" evidence="3">
    <location>
        <begin position="462"/>
        <end position="496"/>
    </location>
</feature>
<dbReference type="RefSeq" id="XP_021743557.1">
    <property type="nucleotide sequence ID" value="XM_021887865.1"/>
</dbReference>
<dbReference type="Gramene" id="AUR62018934-RA">
    <property type="protein sequence ID" value="AUR62018934-RA:cds"/>
    <property type="gene ID" value="AUR62018934"/>
</dbReference>
<reference evidence="4" key="2">
    <citation type="submission" date="2021-03" db="UniProtKB">
        <authorList>
            <consortium name="EnsemblPlants"/>
        </authorList>
    </citation>
    <scope>IDENTIFICATION</scope>
</reference>
<feature type="repeat" description="PPR" evidence="3">
    <location>
        <begin position="150"/>
        <end position="184"/>
    </location>
</feature>
<gene>
    <name evidence="4" type="primary">LOC110709650</name>
</gene>
<dbReference type="KEGG" id="cqi:110709650"/>
<dbReference type="RefSeq" id="XP_021743556.1">
    <property type="nucleotide sequence ID" value="XM_021887864.1"/>
</dbReference>